<comment type="similarity">
    <text evidence="1 8">Belongs to the SOS response-associated peptidase family.</text>
</comment>
<keyword evidence="7" id="KW-0456">Lyase</keyword>
<dbReference type="EC" id="3.4.-.-" evidence="8"/>
<name>A0ABT5U0P8_9MICO</name>
<evidence type="ECO:0000313" key="11">
    <source>
        <dbReference type="Proteomes" id="UP001165561"/>
    </source>
</evidence>
<keyword evidence="4 8" id="KW-0378">Hydrolase</keyword>
<keyword evidence="11" id="KW-1185">Reference proteome</keyword>
<dbReference type="EMBL" id="JARACI010001170">
    <property type="protein sequence ID" value="MDD9207904.1"/>
    <property type="molecule type" value="Genomic_DNA"/>
</dbReference>
<gene>
    <name evidence="10" type="ORF">PU560_15720</name>
</gene>
<dbReference type="Gene3D" id="3.90.1680.10">
    <property type="entry name" value="SOS response associated peptidase-like"/>
    <property type="match status" value="1"/>
</dbReference>
<feature type="region of interest" description="Disordered" evidence="9">
    <location>
        <begin position="227"/>
        <end position="246"/>
    </location>
</feature>
<evidence type="ECO:0000256" key="9">
    <source>
        <dbReference type="SAM" id="MobiDB-lite"/>
    </source>
</evidence>
<accession>A0ABT5U0P8</accession>
<evidence type="ECO:0000256" key="7">
    <source>
        <dbReference type="ARBA" id="ARBA00023239"/>
    </source>
</evidence>
<sequence length="246" mass="26996">MCGRYANFRRDTEIASAFEVQEIVGDDLEPSWNVAPMDPVRAVLERAPREDPGAAPARQLRTARWGLVPSWAKDPRSGARLINARSETVTDKPSFAKAAARRRCVVPAEGYYEWQKLAGGGKQPYFLHAKDTSRPLAFAGLYELWPDPSLSADDPERWRWTTTILTSPAADALGHVHDRMPVVVPPAMVGDWLDPSTTDHSTVRAMIRAMPEPALVPRPVGRAVGNVRNDGPHLIEPVTPAGEPPG</sequence>
<keyword evidence="5" id="KW-0190">Covalent protein-DNA linkage</keyword>
<proteinExistence type="inferred from homology"/>
<protein>
    <recommendedName>
        <fullName evidence="8">Abasic site processing protein</fullName>
        <ecNumber evidence="8">3.4.-.-</ecNumber>
    </recommendedName>
</protein>
<evidence type="ECO:0000313" key="10">
    <source>
        <dbReference type="EMBL" id="MDD9207904.1"/>
    </source>
</evidence>
<evidence type="ECO:0000256" key="5">
    <source>
        <dbReference type="ARBA" id="ARBA00023124"/>
    </source>
</evidence>
<keyword evidence="3" id="KW-0227">DNA damage</keyword>
<reference evidence="10" key="1">
    <citation type="submission" date="2023-02" db="EMBL/GenBank/DDBJ databases">
        <title>Georgenia sp.10Sc9-8, isolated from a soil sample collected from the Taklamakan desert.</title>
        <authorList>
            <person name="Liu S."/>
        </authorList>
    </citation>
    <scope>NUCLEOTIDE SEQUENCE</scope>
    <source>
        <strain evidence="10">10Sc9-8</strain>
    </source>
</reference>
<evidence type="ECO:0000256" key="4">
    <source>
        <dbReference type="ARBA" id="ARBA00022801"/>
    </source>
</evidence>
<keyword evidence="2 8" id="KW-0645">Protease</keyword>
<evidence type="ECO:0000256" key="2">
    <source>
        <dbReference type="ARBA" id="ARBA00022670"/>
    </source>
</evidence>
<dbReference type="Pfam" id="PF02586">
    <property type="entry name" value="SRAP"/>
    <property type="match status" value="1"/>
</dbReference>
<organism evidence="10 11">
    <name type="scientific">Georgenia halotolerans</name>
    <dbReference type="NCBI Taxonomy" id="3028317"/>
    <lineage>
        <taxon>Bacteria</taxon>
        <taxon>Bacillati</taxon>
        <taxon>Actinomycetota</taxon>
        <taxon>Actinomycetes</taxon>
        <taxon>Micrococcales</taxon>
        <taxon>Bogoriellaceae</taxon>
        <taxon>Georgenia</taxon>
    </lineage>
</organism>
<evidence type="ECO:0000256" key="1">
    <source>
        <dbReference type="ARBA" id="ARBA00008136"/>
    </source>
</evidence>
<keyword evidence="6" id="KW-0238">DNA-binding</keyword>
<dbReference type="InterPro" id="IPR036590">
    <property type="entry name" value="SRAP-like"/>
</dbReference>
<evidence type="ECO:0000256" key="3">
    <source>
        <dbReference type="ARBA" id="ARBA00022763"/>
    </source>
</evidence>
<dbReference type="PANTHER" id="PTHR13604:SF0">
    <property type="entry name" value="ABASIC SITE PROCESSING PROTEIN HMCES"/>
    <property type="match status" value="1"/>
</dbReference>
<evidence type="ECO:0000256" key="6">
    <source>
        <dbReference type="ARBA" id="ARBA00023125"/>
    </source>
</evidence>
<dbReference type="Proteomes" id="UP001165561">
    <property type="component" value="Unassembled WGS sequence"/>
</dbReference>
<dbReference type="SUPFAM" id="SSF143081">
    <property type="entry name" value="BB1717-like"/>
    <property type="match status" value="1"/>
</dbReference>
<comment type="caution">
    <text evidence="10">The sequence shown here is derived from an EMBL/GenBank/DDBJ whole genome shotgun (WGS) entry which is preliminary data.</text>
</comment>
<dbReference type="InterPro" id="IPR003738">
    <property type="entry name" value="SRAP"/>
</dbReference>
<dbReference type="PANTHER" id="PTHR13604">
    <property type="entry name" value="DC12-RELATED"/>
    <property type="match status" value="1"/>
</dbReference>
<evidence type="ECO:0000256" key="8">
    <source>
        <dbReference type="RuleBase" id="RU364100"/>
    </source>
</evidence>